<evidence type="ECO:0000256" key="1">
    <source>
        <dbReference type="SAM" id="MobiDB-lite"/>
    </source>
</evidence>
<accession>A0AAV3YK17</accession>
<feature type="compositionally biased region" description="Low complexity" evidence="1">
    <location>
        <begin position="181"/>
        <end position="193"/>
    </location>
</feature>
<name>A0AAV3YK17_9GAST</name>
<organism evidence="2 3">
    <name type="scientific">Plakobranchus ocellatus</name>
    <dbReference type="NCBI Taxonomy" id="259542"/>
    <lineage>
        <taxon>Eukaryota</taxon>
        <taxon>Metazoa</taxon>
        <taxon>Spiralia</taxon>
        <taxon>Lophotrochozoa</taxon>
        <taxon>Mollusca</taxon>
        <taxon>Gastropoda</taxon>
        <taxon>Heterobranchia</taxon>
        <taxon>Euthyneura</taxon>
        <taxon>Panpulmonata</taxon>
        <taxon>Sacoglossa</taxon>
        <taxon>Placobranchoidea</taxon>
        <taxon>Plakobranchidae</taxon>
        <taxon>Plakobranchus</taxon>
    </lineage>
</organism>
<keyword evidence="3" id="KW-1185">Reference proteome</keyword>
<proteinExistence type="predicted"/>
<evidence type="ECO:0000313" key="3">
    <source>
        <dbReference type="Proteomes" id="UP000735302"/>
    </source>
</evidence>
<dbReference type="AlphaFoldDB" id="A0AAV3YK17"/>
<evidence type="ECO:0000313" key="2">
    <source>
        <dbReference type="EMBL" id="GFN82839.1"/>
    </source>
</evidence>
<dbReference type="Proteomes" id="UP000735302">
    <property type="component" value="Unassembled WGS sequence"/>
</dbReference>
<reference evidence="2 3" key="1">
    <citation type="journal article" date="2021" name="Elife">
        <title>Chloroplast acquisition without the gene transfer in kleptoplastic sea slugs, Plakobranchus ocellatus.</title>
        <authorList>
            <person name="Maeda T."/>
            <person name="Takahashi S."/>
            <person name="Yoshida T."/>
            <person name="Shimamura S."/>
            <person name="Takaki Y."/>
            <person name="Nagai Y."/>
            <person name="Toyoda A."/>
            <person name="Suzuki Y."/>
            <person name="Arimoto A."/>
            <person name="Ishii H."/>
            <person name="Satoh N."/>
            <person name="Nishiyama T."/>
            <person name="Hasebe M."/>
            <person name="Maruyama T."/>
            <person name="Minagawa J."/>
            <person name="Obokata J."/>
            <person name="Shigenobu S."/>
        </authorList>
    </citation>
    <scope>NUCLEOTIDE SEQUENCE [LARGE SCALE GENOMIC DNA]</scope>
</reference>
<protein>
    <submittedName>
        <fullName evidence="2">Uncharacterized protein</fullName>
    </submittedName>
</protein>
<sequence length="200" mass="22217">MAHSLANQGSLQQQPNKPVTLAHVANILRRKTATLWETATGSNDDRTQKFSESRQDGDYIEVLNRYDAVQLFRVHSGYSLLRSDMFRRKWSRLCGDQNEDCFHVLFSCGELSGVRGSDWSDSTLQEALWGSKENKFALNCAALMLRVFKGAALLQDCVSGNRTREPQIQNATSHVVTLHLSSSPPLTPAPAVVETRPSPG</sequence>
<feature type="region of interest" description="Disordered" evidence="1">
    <location>
        <begin position="181"/>
        <end position="200"/>
    </location>
</feature>
<comment type="caution">
    <text evidence="2">The sequence shown here is derived from an EMBL/GenBank/DDBJ whole genome shotgun (WGS) entry which is preliminary data.</text>
</comment>
<gene>
    <name evidence="2" type="ORF">PoB_000934500</name>
</gene>
<dbReference type="EMBL" id="BLXT01001042">
    <property type="protein sequence ID" value="GFN82839.1"/>
    <property type="molecule type" value="Genomic_DNA"/>
</dbReference>